<feature type="binding site" evidence="4">
    <location>
        <position position="267"/>
    </location>
    <ligand>
        <name>ATP</name>
        <dbReference type="ChEBI" id="CHEBI:30616"/>
    </ligand>
</feature>
<dbReference type="Pfam" id="PF22215">
    <property type="entry name" value="MLKL_N"/>
    <property type="match status" value="1"/>
</dbReference>
<evidence type="ECO:0000313" key="10">
    <source>
        <dbReference type="Proteomes" id="UP000663887"/>
    </source>
</evidence>
<dbReference type="Gene3D" id="1.20.930.20">
    <property type="entry name" value="Adaptor protein Cbl, N-terminal domain"/>
    <property type="match status" value="1"/>
</dbReference>
<accession>A0A816NN24</accession>
<reference evidence="6" key="1">
    <citation type="submission" date="2021-02" db="EMBL/GenBank/DDBJ databases">
        <authorList>
            <person name="Nowell W R."/>
        </authorList>
    </citation>
    <scope>NUCLEOTIDE SEQUENCE</scope>
</reference>
<dbReference type="PANTHER" id="PTHR44329">
    <property type="entry name" value="SERINE/THREONINE-PROTEIN KINASE TNNI3K-RELATED"/>
    <property type="match status" value="1"/>
</dbReference>
<keyword evidence="2 4" id="KW-0547">Nucleotide-binding</keyword>
<dbReference type="InterPro" id="IPR017441">
    <property type="entry name" value="Protein_kinase_ATP_BS"/>
</dbReference>
<evidence type="ECO:0000313" key="7">
    <source>
        <dbReference type="EMBL" id="CAF4204117.1"/>
    </source>
</evidence>
<dbReference type="CDD" id="cd21037">
    <property type="entry name" value="MLKL_NTD"/>
    <property type="match status" value="1"/>
</dbReference>
<keyword evidence="3 4" id="KW-0067">ATP-binding</keyword>
<dbReference type="EMBL" id="CAJNRG010001676">
    <property type="protein sequence ID" value="CAF2036773.1"/>
    <property type="molecule type" value="Genomic_DNA"/>
</dbReference>
<evidence type="ECO:0000313" key="8">
    <source>
        <dbReference type="EMBL" id="CAF4252721.1"/>
    </source>
</evidence>
<evidence type="ECO:0000256" key="1">
    <source>
        <dbReference type="ARBA" id="ARBA00022527"/>
    </source>
</evidence>
<dbReference type="AlphaFoldDB" id="A0A816NN24"/>
<dbReference type="PANTHER" id="PTHR44329:SF298">
    <property type="entry name" value="MIXED LINEAGE KINASE DOMAIN-LIKE PROTEIN"/>
    <property type="match status" value="1"/>
</dbReference>
<dbReference type="InterPro" id="IPR000719">
    <property type="entry name" value="Prot_kinase_dom"/>
</dbReference>
<dbReference type="InterPro" id="IPR054000">
    <property type="entry name" value="MLKL_N"/>
</dbReference>
<gene>
    <name evidence="8" type="ORF">OVN521_LOCUS29116</name>
    <name evidence="7" type="ORF">UXM345_LOCUS28174</name>
    <name evidence="6" type="ORF">XDN619_LOCUS6025</name>
</gene>
<dbReference type="SMART" id="SM00220">
    <property type="entry name" value="S_TKc"/>
    <property type="match status" value="1"/>
</dbReference>
<dbReference type="PROSITE" id="PS50011">
    <property type="entry name" value="PROTEIN_KINASE_DOM"/>
    <property type="match status" value="1"/>
</dbReference>
<keyword evidence="1" id="KW-0418">Kinase</keyword>
<dbReference type="InterPro" id="IPR051681">
    <property type="entry name" value="Ser/Thr_Kinases-Pseudokinases"/>
</dbReference>
<dbReference type="SUPFAM" id="SSF56112">
    <property type="entry name" value="Protein kinase-like (PK-like)"/>
    <property type="match status" value="1"/>
</dbReference>
<dbReference type="GO" id="GO:0004674">
    <property type="term" value="F:protein serine/threonine kinase activity"/>
    <property type="evidence" value="ECO:0007669"/>
    <property type="project" value="UniProtKB-KW"/>
</dbReference>
<sequence length="558" mass="64426">MEPFGNEEYYFFRKTTCADLLLCSTVNMEVSTVVTLIFQGAKQIYEAVQQVKDNKTQSSRLSDRINAVINPLMPYIENPEQIRSTLKLALNNLLTCIEEAKSFISGFSDSNWFIKIFNNGNHKKEFEDLNRRLLECSNDLNLGLNVSQIFDHKQDEHDQKADLCSIDVEDLAQRMLNAQQEEFRKQYTQIDELLQIRFLSFRKQLKNDIEKAKDDGLAKQKRQVEEKFQHLKISISDLVFEDRVGFGSFADVYRGTWKSQSKTVAIKHIRINHLHYNVEQSFCDELGLMYRLRDDNIINVLGACMEPNYYAIVIEYMPLGSVFNVKLNTPFAWPDRWSIALQMAKGINYLHVLNPPILHRDIKSMNFLLAKRFDDLIVKVCDFGLSEIKQESARQSKVTDNRTVGSLPWKAPELFTKGGSHTVKSDIYSLGITFWELTSRELPYQEYADDVMILAQVTNGKRLDIPLDTPDSYRSIITIAWDQNPEKRPLCFELIKLIDEAKTTDNNASTLVSSNVVEQQHKEKEKDEYIEQLSADETSPFQKAYSHLVSVTIDRAFA</sequence>
<keyword evidence="1" id="KW-0808">Transferase</keyword>
<dbReference type="CDD" id="cd13999">
    <property type="entry name" value="STKc_MAP3K-like"/>
    <property type="match status" value="1"/>
</dbReference>
<evidence type="ECO:0000313" key="6">
    <source>
        <dbReference type="EMBL" id="CAF2036773.1"/>
    </source>
</evidence>
<comment type="caution">
    <text evidence="6">The sequence shown here is derived from an EMBL/GenBank/DDBJ whole genome shotgun (WGS) entry which is preliminary data.</text>
</comment>
<dbReference type="Proteomes" id="UP000663866">
    <property type="component" value="Unassembled WGS sequence"/>
</dbReference>
<dbReference type="GO" id="GO:0007166">
    <property type="term" value="P:cell surface receptor signaling pathway"/>
    <property type="evidence" value="ECO:0007669"/>
    <property type="project" value="InterPro"/>
</dbReference>
<feature type="domain" description="Protein kinase" evidence="5">
    <location>
        <begin position="238"/>
        <end position="502"/>
    </location>
</feature>
<dbReference type="EMBL" id="CAJOBF010006363">
    <property type="protein sequence ID" value="CAF4204117.1"/>
    <property type="molecule type" value="Genomic_DNA"/>
</dbReference>
<dbReference type="EMBL" id="CAJOBG010008824">
    <property type="protein sequence ID" value="CAF4252721.1"/>
    <property type="molecule type" value="Genomic_DNA"/>
</dbReference>
<evidence type="ECO:0000256" key="2">
    <source>
        <dbReference type="ARBA" id="ARBA00022741"/>
    </source>
</evidence>
<evidence type="ECO:0000259" key="5">
    <source>
        <dbReference type="PROSITE" id="PS50011"/>
    </source>
</evidence>
<organism evidence="6 10">
    <name type="scientific">Rotaria magnacalcarata</name>
    <dbReference type="NCBI Taxonomy" id="392030"/>
    <lineage>
        <taxon>Eukaryota</taxon>
        <taxon>Metazoa</taxon>
        <taxon>Spiralia</taxon>
        <taxon>Gnathifera</taxon>
        <taxon>Rotifera</taxon>
        <taxon>Eurotatoria</taxon>
        <taxon>Bdelloidea</taxon>
        <taxon>Philodinida</taxon>
        <taxon>Philodinidae</taxon>
        <taxon>Rotaria</taxon>
    </lineage>
</organism>
<protein>
    <recommendedName>
        <fullName evidence="5">Protein kinase domain-containing protein</fullName>
    </recommendedName>
</protein>
<evidence type="ECO:0000256" key="3">
    <source>
        <dbReference type="ARBA" id="ARBA00022840"/>
    </source>
</evidence>
<dbReference type="Proteomes" id="UP000663887">
    <property type="component" value="Unassembled WGS sequence"/>
</dbReference>
<dbReference type="Gene3D" id="1.10.510.10">
    <property type="entry name" value="Transferase(Phosphotransferase) domain 1"/>
    <property type="match status" value="1"/>
</dbReference>
<dbReference type="InterPro" id="IPR001245">
    <property type="entry name" value="Ser-Thr/Tyr_kinase_cat_dom"/>
</dbReference>
<dbReference type="Proteomes" id="UP000663842">
    <property type="component" value="Unassembled WGS sequence"/>
</dbReference>
<keyword evidence="1" id="KW-0723">Serine/threonine-protein kinase</keyword>
<evidence type="ECO:0000256" key="4">
    <source>
        <dbReference type="PROSITE-ProRule" id="PRU10141"/>
    </source>
</evidence>
<name>A0A816NN24_9BILA</name>
<dbReference type="PROSITE" id="PS00108">
    <property type="entry name" value="PROTEIN_KINASE_ST"/>
    <property type="match status" value="1"/>
</dbReference>
<evidence type="ECO:0000313" key="9">
    <source>
        <dbReference type="Proteomes" id="UP000663866"/>
    </source>
</evidence>
<dbReference type="GO" id="GO:0005524">
    <property type="term" value="F:ATP binding"/>
    <property type="evidence" value="ECO:0007669"/>
    <property type="project" value="UniProtKB-UniRule"/>
</dbReference>
<keyword evidence="9" id="KW-1185">Reference proteome</keyword>
<dbReference type="InterPro" id="IPR036537">
    <property type="entry name" value="Adaptor_Cbl_N_dom_sf"/>
</dbReference>
<dbReference type="PROSITE" id="PS00107">
    <property type="entry name" value="PROTEIN_KINASE_ATP"/>
    <property type="match status" value="1"/>
</dbReference>
<dbReference type="Pfam" id="PF07714">
    <property type="entry name" value="PK_Tyr_Ser-Thr"/>
    <property type="match status" value="1"/>
</dbReference>
<dbReference type="InterPro" id="IPR008271">
    <property type="entry name" value="Ser/Thr_kinase_AS"/>
</dbReference>
<proteinExistence type="predicted"/>
<dbReference type="InterPro" id="IPR011009">
    <property type="entry name" value="Kinase-like_dom_sf"/>
</dbReference>
<dbReference type="InterPro" id="IPR059179">
    <property type="entry name" value="MLKL-like_MCAfunc"/>
</dbReference>